<proteinExistence type="predicted"/>
<organism evidence="1">
    <name type="scientific">Candidatus Methanogaster sp. ANME-2c ERB4</name>
    <dbReference type="NCBI Taxonomy" id="2759911"/>
    <lineage>
        <taxon>Archaea</taxon>
        <taxon>Methanobacteriati</taxon>
        <taxon>Methanobacteriota</taxon>
        <taxon>Stenosarchaea group</taxon>
        <taxon>Methanomicrobia</taxon>
        <taxon>Methanosarcinales</taxon>
        <taxon>ANME-2 cluster</taxon>
        <taxon>Candidatus Methanogasteraceae</taxon>
        <taxon>Candidatus Methanogaster</taxon>
    </lineage>
</organism>
<dbReference type="AlphaFoldDB" id="A0A7G9Y1M0"/>
<sequence>MNIKQGLLLVMLGLLVFCTFISTASAATIYVPDDHAKIR</sequence>
<name>A0A7G9Y1M0_9EURY</name>
<protein>
    <submittedName>
        <fullName evidence="1">Uncharacterized protein</fullName>
    </submittedName>
</protein>
<dbReference type="EMBL" id="MT630684">
    <property type="protein sequence ID" value="QNO41904.1"/>
    <property type="molecule type" value="Genomic_DNA"/>
</dbReference>
<evidence type="ECO:0000313" key="1">
    <source>
        <dbReference type="EMBL" id="QNO41904.1"/>
    </source>
</evidence>
<gene>
    <name evidence="1" type="ORF">MBIDIGPM_00008</name>
</gene>
<reference evidence="1" key="1">
    <citation type="submission" date="2020-06" db="EMBL/GenBank/DDBJ databases">
        <title>Unique genomic features of the anaerobic methanotrophic archaea.</title>
        <authorList>
            <person name="Chadwick G.L."/>
            <person name="Skennerton C.T."/>
            <person name="Laso-Perez R."/>
            <person name="Leu A.O."/>
            <person name="Speth D.R."/>
            <person name="Yu H."/>
            <person name="Morgan-Lang C."/>
            <person name="Hatzenpichler R."/>
            <person name="Goudeau D."/>
            <person name="Malmstrom R."/>
            <person name="Brazelton W.J."/>
            <person name="Woyke T."/>
            <person name="Hallam S.J."/>
            <person name="Tyson G.W."/>
            <person name="Wegener G."/>
            <person name="Boetius A."/>
            <person name="Orphan V."/>
        </authorList>
    </citation>
    <scope>NUCLEOTIDE SEQUENCE</scope>
</reference>
<accession>A0A7G9Y1M0</accession>